<dbReference type="InterPro" id="IPR015943">
    <property type="entry name" value="WD40/YVTN_repeat-like_dom_sf"/>
</dbReference>
<feature type="region of interest" description="Disordered" evidence="5">
    <location>
        <begin position="102"/>
        <end position="270"/>
    </location>
</feature>
<dbReference type="AlphaFoldDB" id="L1I951"/>
<dbReference type="GeneID" id="17289490"/>
<evidence type="ECO:0000313" key="10">
    <source>
        <dbReference type="Proteomes" id="UP000011087"/>
    </source>
</evidence>
<dbReference type="PROSITE" id="PS50294">
    <property type="entry name" value="WD_REPEATS_REGION"/>
    <property type="match status" value="2"/>
</dbReference>
<keyword evidence="4" id="KW-0175">Coiled coil</keyword>
<dbReference type="GO" id="GO:0005929">
    <property type="term" value="C:cilium"/>
    <property type="evidence" value="ECO:0007669"/>
    <property type="project" value="UniProtKB-ARBA"/>
</dbReference>
<reference evidence="8 10" key="1">
    <citation type="journal article" date="2012" name="Nature">
        <title>Algal genomes reveal evolutionary mosaicism and the fate of nucleomorphs.</title>
        <authorList>
            <consortium name="DOE Joint Genome Institute"/>
            <person name="Curtis B.A."/>
            <person name="Tanifuji G."/>
            <person name="Burki F."/>
            <person name="Gruber A."/>
            <person name="Irimia M."/>
            <person name="Maruyama S."/>
            <person name="Arias M.C."/>
            <person name="Ball S.G."/>
            <person name="Gile G.H."/>
            <person name="Hirakawa Y."/>
            <person name="Hopkins J.F."/>
            <person name="Kuo A."/>
            <person name="Rensing S.A."/>
            <person name="Schmutz J."/>
            <person name="Symeonidi A."/>
            <person name="Elias M."/>
            <person name="Eveleigh R.J."/>
            <person name="Herman E.K."/>
            <person name="Klute M.J."/>
            <person name="Nakayama T."/>
            <person name="Obornik M."/>
            <person name="Reyes-Prieto A."/>
            <person name="Armbrust E.V."/>
            <person name="Aves S.J."/>
            <person name="Beiko R.G."/>
            <person name="Coutinho P."/>
            <person name="Dacks J.B."/>
            <person name="Durnford D.G."/>
            <person name="Fast N.M."/>
            <person name="Green B.R."/>
            <person name="Grisdale C.J."/>
            <person name="Hempel F."/>
            <person name="Henrissat B."/>
            <person name="Hoppner M.P."/>
            <person name="Ishida K."/>
            <person name="Kim E."/>
            <person name="Koreny L."/>
            <person name="Kroth P.G."/>
            <person name="Liu Y."/>
            <person name="Malik S.B."/>
            <person name="Maier U.G."/>
            <person name="McRose D."/>
            <person name="Mock T."/>
            <person name="Neilson J.A."/>
            <person name="Onodera N.T."/>
            <person name="Poole A.M."/>
            <person name="Pritham E.J."/>
            <person name="Richards T.A."/>
            <person name="Rocap G."/>
            <person name="Roy S.W."/>
            <person name="Sarai C."/>
            <person name="Schaack S."/>
            <person name="Shirato S."/>
            <person name="Slamovits C.H."/>
            <person name="Spencer D.F."/>
            <person name="Suzuki S."/>
            <person name="Worden A.Z."/>
            <person name="Zauner S."/>
            <person name="Barry K."/>
            <person name="Bell C."/>
            <person name="Bharti A.K."/>
            <person name="Crow J.A."/>
            <person name="Grimwood J."/>
            <person name="Kramer R."/>
            <person name="Lindquist E."/>
            <person name="Lucas S."/>
            <person name="Salamov A."/>
            <person name="McFadden G.I."/>
            <person name="Lane C.E."/>
            <person name="Keeling P.J."/>
            <person name="Gray M.W."/>
            <person name="Grigoriev I.V."/>
            <person name="Archibald J.M."/>
        </authorList>
    </citation>
    <scope>NUCLEOTIDE SEQUENCE</scope>
    <source>
        <strain evidence="8 10">CCMP2712</strain>
    </source>
</reference>
<feature type="repeat" description="WD" evidence="3">
    <location>
        <begin position="599"/>
        <end position="640"/>
    </location>
</feature>
<feature type="compositionally biased region" description="Polar residues" evidence="5">
    <location>
        <begin position="124"/>
        <end position="140"/>
    </location>
</feature>
<gene>
    <name evidence="8" type="ORF">GUITHDRAFT_148393</name>
</gene>
<evidence type="ECO:0000256" key="1">
    <source>
        <dbReference type="ARBA" id="ARBA00022574"/>
    </source>
</evidence>
<dbReference type="InterPro" id="IPR019775">
    <property type="entry name" value="WD40_repeat_CS"/>
</dbReference>
<feature type="domain" description="EML-like second beta-propeller" evidence="7">
    <location>
        <begin position="607"/>
        <end position="918"/>
    </location>
</feature>
<sequence length="923" mass="98616">MPKQGEQLDHGGLLTTSMLDAAEAKRTSRAFLPEGAPTDDEEDAVSRRQLKLRVEMLEREVARRNSQVDEQVDMLRQAVANLIRRVELLEAPDLACHPSHVATSAAETPRGAPASPPTLGDEGGSSTTARKVEETSTTATKVEETSTKATKVEEVPVGGAAGMKLEASKSARSSLTAAGQERSRSSSCKTEASKQARKSVERLRSIGDKPSSPRPSSINQPVRSSSARGARVSRSSVRSIAMEEEAAERQVGRERNSTPHLAQELNKAASSMPTKSLQLKHVLGLRCKDTWAALLVFFAAALGVVHDLTTNRQTFFRGHDAEIKCIAMHPDGLTLHKELVATGQGAGRSGQKPFLCVWSSSSCCLVTSMGRGDLPQALTALAFSRSGAKLASLCSDPKNCLVVWDWQAGVKLAKAPAHTDGAALSVKFSERREDELHKESLLDREEEEMPMTLKSRTGTFGAFEQPNFVSCLVCLPNGTTASGTTGGDIYLWQDARVMAAVRSAHAGSTISMVLHPSGRLVTGGSDGCVRYWNLSSPMGMQLEDAESVGFSMPGASIRAMAYVAPSLLGDYQGGSMLVGTGGNELLLLRERTGEVLSVLQGHKEEVTALCCHPAAQVAVTGSRDGGLKLFDLLKLELLRAENFPTGVEALALSHDGRMLATATSDGRILVLELASLRPLLSFHDGRTEKAAGATKKERAGFSSLRFLLDDSALLAGGFDGSVCLLPIRSALKTLFSSSSPFPLLLDTQDGSRCGAHGGAVAALDVSSCGRYAQSCGRDMTGVVWEVGGGGGRLLLAGRTELFQEVKWETQTCLAGREMEGLRQEEKERRGEGGERGHQEDRDRGTPSCVDRSRQGDLLAVGEKGGQLSLLSFPVLSSSAPRRSYGNHGGRIRRVTFSCDDSLLLSTSGSDGCLLLWEVMDHLF</sequence>
<dbReference type="InterPro" id="IPR050630">
    <property type="entry name" value="WD_repeat_EMAP"/>
</dbReference>
<evidence type="ECO:0000256" key="4">
    <source>
        <dbReference type="SAM" id="Coils"/>
    </source>
</evidence>
<dbReference type="Pfam" id="PF23414">
    <property type="entry name" value="Beta-prop_EML_2"/>
    <property type="match status" value="1"/>
</dbReference>
<dbReference type="SUPFAM" id="SSF50998">
    <property type="entry name" value="Quinoprotein alcohol dehydrogenase-like"/>
    <property type="match status" value="1"/>
</dbReference>
<dbReference type="Pfam" id="PF23409">
    <property type="entry name" value="Beta-prop_EML"/>
    <property type="match status" value="1"/>
</dbReference>
<dbReference type="InterPro" id="IPR055442">
    <property type="entry name" value="Beta-prop_EML-like_2nd"/>
</dbReference>
<evidence type="ECO:0008006" key="11">
    <source>
        <dbReference type="Google" id="ProtNLM"/>
    </source>
</evidence>
<name>L1I951_GUITC</name>
<evidence type="ECO:0000256" key="5">
    <source>
        <dbReference type="SAM" id="MobiDB-lite"/>
    </source>
</evidence>
<accession>L1I951</accession>
<feature type="region of interest" description="Disordered" evidence="5">
    <location>
        <begin position="818"/>
        <end position="851"/>
    </location>
</feature>
<dbReference type="SMART" id="SM00320">
    <property type="entry name" value="WD40"/>
    <property type="match status" value="9"/>
</dbReference>
<feature type="compositionally biased region" description="Low complexity" evidence="5">
    <location>
        <begin position="222"/>
        <end position="239"/>
    </location>
</feature>
<dbReference type="PANTHER" id="PTHR13720">
    <property type="entry name" value="WD-40 REPEAT PROTEIN"/>
    <property type="match status" value="1"/>
</dbReference>
<evidence type="ECO:0000313" key="9">
    <source>
        <dbReference type="EnsemblProtists" id="EKX32758"/>
    </source>
</evidence>
<proteinExistence type="predicted"/>
<dbReference type="OrthoDB" id="47802at2759"/>
<organism evidence="8">
    <name type="scientific">Guillardia theta (strain CCMP2712)</name>
    <name type="common">Cryptophyte</name>
    <dbReference type="NCBI Taxonomy" id="905079"/>
    <lineage>
        <taxon>Eukaryota</taxon>
        <taxon>Cryptophyceae</taxon>
        <taxon>Pyrenomonadales</taxon>
        <taxon>Geminigeraceae</taxon>
        <taxon>Guillardia</taxon>
    </lineage>
</organism>
<dbReference type="SUPFAM" id="SSF101908">
    <property type="entry name" value="Putative isomerase YbhE"/>
    <property type="match status" value="1"/>
</dbReference>
<evidence type="ECO:0000313" key="8">
    <source>
        <dbReference type="EMBL" id="EKX32758.1"/>
    </source>
</evidence>
<dbReference type="EMBL" id="JH993173">
    <property type="protein sequence ID" value="EKX32758.1"/>
    <property type="molecule type" value="Genomic_DNA"/>
</dbReference>
<evidence type="ECO:0000256" key="3">
    <source>
        <dbReference type="PROSITE-ProRule" id="PRU00221"/>
    </source>
</evidence>
<feature type="region of interest" description="Disordered" evidence="5">
    <location>
        <begin position="1"/>
        <end position="20"/>
    </location>
</feature>
<keyword evidence="2" id="KW-0677">Repeat</keyword>
<dbReference type="PANTHER" id="PTHR13720:SF33">
    <property type="entry name" value="HELP DOMAIN-CONTAINING PROTEIN"/>
    <property type="match status" value="1"/>
</dbReference>
<evidence type="ECO:0000256" key="2">
    <source>
        <dbReference type="ARBA" id="ARBA00022737"/>
    </source>
</evidence>
<keyword evidence="10" id="KW-1185">Reference proteome</keyword>
<protein>
    <recommendedName>
        <fullName evidence="11">HELP domain-containing protein</fullName>
    </recommendedName>
</protein>
<dbReference type="PROSITE" id="PS00678">
    <property type="entry name" value="WD_REPEATS_1"/>
    <property type="match status" value="1"/>
</dbReference>
<dbReference type="Gene3D" id="2.130.10.10">
    <property type="entry name" value="YVTN repeat-like/Quinoprotein amine dehydrogenase"/>
    <property type="match status" value="2"/>
</dbReference>
<reference evidence="9" key="3">
    <citation type="submission" date="2016-03" db="UniProtKB">
        <authorList>
            <consortium name="EnsemblProtists"/>
        </authorList>
    </citation>
    <scope>IDENTIFICATION</scope>
</reference>
<feature type="compositionally biased region" description="Basic and acidic residues" evidence="5">
    <location>
        <begin position="141"/>
        <end position="154"/>
    </location>
</feature>
<evidence type="ECO:0000259" key="7">
    <source>
        <dbReference type="Pfam" id="PF23414"/>
    </source>
</evidence>
<feature type="compositionally biased region" description="Basic and acidic residues" evidence="5">
    <location>
        <begin position="191"/>
        <end position="207"/>
    </location>
</feature>
<dbReference type="Proteomes" id="UP000011087">
    <property type="component" value="Unassembled WGS sequence"/>
</dbReference>
<dbReference type="RefSeq" id="XP_005819738.1">
    <property type="nucleotide sequence ID" value="XM_005819681.1"/>
</dbReference>
<dbReference type="eggNOG" id="KOG2106">
    <property type="taxonomic scope" value="Eukaryota"/>
</dbReference>
<feature type="repeat" description="WD" evidence="3">
    <location>
        <begin position="884"/>
        <end position="918"/>
    </location>
</feature>
<dbReference type="InterPro" id="IPR001680">
    <property type="entry name" value="WD40_rpt"/>
</dbReference>
<dbReference type="PaxDb" id="55529-EKX32758"/>
<dbReference type="HOGENOM" id="CLU_316301_0_0_1"/>
<feature type="domain" description="EML-like first beta-propeller" evidence="6">
    <location>
        <begin position="313"/>
        <end position="586"/>
    </location>
</feature>
<dbReference type="InterPro" id="IPR011047">
    <property type="entry name" value="Quinoprotein_ADH-like_sf"/>
</dbReference>
<dbReference type="InterPro" id="IPR055439">
    <property type="entry name" value="Beta-prop_EML_1st"/>
</dbReference>
<dbReference type="KEGG" id="gtt:GUITHDRAFT_148393"/>
<feature type="coiled-coil region" evidence="4">
    <location>
        <begin position="47"/>
        <end position="85"/>
    </location>
</feature>
<dbReference type="GO" id="GO:0008017">
    <property type="term" value="F:microtubule binding"/>
    <property type="evidence" value="ECO:0007669"/>
    <property type="project" value="TreeGrafter"/>
</dbReference>
<keyword evidence="1 3" id="KW-0853">WD repeat</keyword>
<dbReference type="PROSITE" id="PS50082">
    <property type="entry name" value="WD_REPEATS_2"/>
    <property type="match status" value="3"/>
</dbReference>
<feature type="compositionally biased region" description="Basic and acidic residues" evidence="5">
    <location>
        <begin position="247"/>
        <end position="257"/>
    </location>
</feature>
<feature type="repeat" description="WD" evidence="3">
    <location>
        <begin position="502"/>
        <end position="536"/>
    </location>
</feature>
<feature type="region of interest" description="Disordered" evidence="5">
    <location>
        <begin position="25"/>
        <end position="45"/>
    </location>
</feature>
<dbReference type="OMA" id="FTYNDSH"/>
<evidence type="ECO:0000259" key="6">
    <source>
        <dbReference type="Pfam" id="PF23409"/>
    </source>
</evidence>
<dbReference type="EnsemblProtists" id="EKX32758">
    <property type="protein sequence ID" value="EKX32758"/>
    <property type="gene ID" value="GUITHDRAFT_148393"/>
</dbReference>
<dbReference type="STRING" id="905079.L1I951"/>
<reference evidence="10" key="2">
    <citation type="submission" date="2012-11" db="EMBL/GenBank/DDBJ databases">
        <authorList>
            <person name="Kuo A."/>
            <person name="Curtis B.A."/>
            <person name="Tanifuji G."/>
            <person name="Burki F."/>
            <person name="Gruber A."/>
            <person name="Irimia M."/>
            <person name="Maruyama S."/>
            <person name="Arias M.C."/>
            <person name="Ball S.G."/>
            <person name="Gile G.H."/>
            <person name="Hirakawa Y."/>
            <person name="Hopkins J.F."/>
            <person name="Rensing S.A."/>
            <person name="Schmutz J."/>
            <person name="Symeonidi A."/>
            <person name="Elias M."/>
            <person name="Eveleigh R.J."/>
            <person name="Herman E.K."/>
            <person name="Klute M.J."/>
            <person name="Nakayama T."/>
            <person name="Obornik M."/>
            <person name="Reyes-Prieto A."/>
            <person name="Armbrust E.V."/>
            <person name="Aves S.J."/>
            <person name="Beiko R.G."/>
            <person name="Coutinho P."/>
            <person name="Dacks J.B."/>
            <person name="Durnford D.G."/>
            <person name="Fast N.M."/>
            <person name="Green B.R."/>
            <person name="Grisdale C."/>
            <person name="Hempe F."/>
            <person name="Henrissat B."/>
            <person name="Hoppner M.P."/>
            <person name="Ishida K.-I."/>
            <person name="Kim E."/>
            <person name="Koreny L."/>
            <person name="Kroth P.G."/>
            <person name="Liu Y."/>
            <person name="Malik S.-B."/>
            <person name="Maier U.G."/>
            <person name="McRose D."/>
            <person name="Mock T."/>
            <person name="Neilson J.A."/>
            <person name="Onodera N.T."/>
            <person name="Poole A.M."/>
            <person name="Pritham E.J."/>
            <person name="Richards T.A."/>
            <person name="Rocap G."/>
            <person name="Roy S.W."/>
            <person name="Sarai C."/>
            <person name="Schaack S."/>
            <person name="Shirato S."/>
            <person name="Slamovits C.H."/>
            <person name="Spencer D.F."/>
            <person name="Suzuki S."/>
            <person name="Worden A.Z."/>
            <person name="Zauner S."/>
            <person name="Barry K."/>
            <person name="Bell C."/>
            <person name="Bharti A.K."/>
            <person name="Crow J.A."/>
            <person name="Grimwood J."/>
            <person name="Kramer R."/>
            <person name="Lindquist E."/>
            <person name="Lucas S."/>
            <person name="Salamov A."/>
            <person name="McFadden G.I."/>
            <person name="Lane C.E."/>
            <person name="Keeling P.J."/>
            <person name="Gray M.W."/>
            <person name="Grigoriev I.V."/>
            <person name="Archibald J.M."/>
        </authorList>
    </citation>
    <scope>NUCLEOTIDE SEQUENCE</scope>
    <source>
        <strain evidence="10">CCMP2712</strain>
    </source>
</reference>